<reference evidence="2 3" key="1">
    <citation type="submission" date="2018-06" db="EMBL/GenBank/DDBJ databases">
        <authorList>
            <consortium name="Pathogen Informatics"/>
            <person name="Doyle S."/>
        </authorList>
    </citation>
    <scope>NUCLEOTIDE SEQUENCE [LARGE SCALE GENOMIC DNA]</scope>
    <source>
        <strain evidence="2 3">NCTC13043</strain>
    </source>
</reference>
<dbReference type="AlphaFoldDB" id="A0A379G9H9"/>
<name>A0A379G9H9_9BACT</name>
<dbReference type="InterPro" id="IPR012910">
    <property type="entry name" value="Plug_dom"/>
</dbReference>
<dbReference type="SUPFAM" id="SSF49464">
    <property type="entry name" value="Carboxypeptidase regulatory domain-like"/>
    <property type="match status" value="1"/>
</dbReference>
<dbReference type="Gene3D" id="2.170.130.10">
    <property type="entry name" value="TonB-dependent receptor, plug domain"/>
    <property type="match status" value="1"/>
</dbReference>
<dbReference type="InterPro" id="IPR037066">
    <property type="entry name" value="Plug_dom_sf"/>
</dbReference>
<dbReference type="InterPro" id="IPR008969">
    <property type="entry name" value="CarboxyPept-like_regulatory"/>
</dbReference>
<evidence type="ECO:0000313" key="2">
    <source>
        <dbReference type="EMBL" id="SUC37679.1"/>
    </source>
</evidence>
<protein>
    <submittedName>
        <fullName evidence="2">TonB-linked outer membrane protein, SusC/RagA family</fullName>
    </submittedName>
</protein>
<dbReference type="Pfam" id="PF07715">
    <property type="entry name" value="Plug"/>
    <property type="match status" value="1"/>
</dbReference>
<dbReference type="Proteomes" id="UP000254235">
    <property type="component" value="Unassembled WGS sequence"/>
</dbReference>
<evidence type="ECO:0000259" key="1">
    <source>
        <dbReference type="Pfam" id="PF07715"/>
    </source>
</evidence>
<feature type="domain" description="TonB-dependent receptor plug" evidence="1">
    <location>
        <begin position="149"/>
        <end position="228"/>
    </location>
</feature>
<proteinExistence type="predicted"/>
<evidence type="ECO:0000313" key="3">
    <source>
        <dbReference type="Proteomes" id="UP000254235"/>
    </source>
</evidence>
<dbReference type="Pfam" id="PF13715">
    <property type="entry name" value="CarbopepD_reg_2"/>
    <property type="match status" value="1"/>
</dbReference>
<organism evidence="2 3">
    <name type="scientific">Prevotella pallens</name>
    <dbReference type="NCBI Taxonomy" id="60133"/>
    <lineage>
        <taxon>Bacteria</taxon>
        <taxon>Pseudomonadati</taxon>
        <taxon>Bacteroidota</taxon>
        <taxon>Bacteroidia</taxon>
        <taxon>Bacteroidales</taxon>
        <taxon>Prevotellaceae</taxon>
        <taxon>Prevotella</taxon>
    </lineage>
</organism>
<dbReference type="Gene3D" id="2.60.40.1120">
    <property type="entry name" value="Carboxypeptidase-like, regulatory domain"/>
    <property type="match status" value="1"/>
</dbReference>
<gene>
    <name evidence="2" type="ORF">NCTC13043_02175</name>
</gene>
<sequence>MLETDVIHSMNKAKFLSIVLLFVCLLYAGNAMGQSFTLQGKVSDQDGNPIELASVIVASQGKITMSNLKGEFNMQLQSEDSVKIRFSMLGYKSKVKVLHKPQGKQTLQIQLANDNQLEEVVVEAHAPQHGTTEEIKVEATKRNPSVSGNAVEEILQTQAGVSTHSELSSQYNVRGGTFDENSVYINNVEVYRPFLVRSGQQEGLSVINADLVDRVGFSTGGFEAKYGDKMSSALDITYKRPKRTEGSITASMLGASAYFGLSSKKLTWTNGLRYKTNRYLLGTLETKGEYNPSFLDYQTYMSWQPSKRWQIDFIGNISDNNYNFEPEDRETKFGTLKNVKSFKVYFDGKEKDLFRTFFGSLNITRHLSKHTDVSLIASAFSTKEQQRYDIQGQYWLTQTETSENLGVGTYMQHSRDYLKADVKSLKLMLLHRAGNHKIEGAFTYKMEKIKENSAEYEYRDSAGYNIPHNGETLDMIYSLRARNTLNAKRIETYVQDTWNFKTNDSIPTLFRLNYGVRYAYWNFNGESIVSPRASLNITPGWNRNLSFRVAAGLYYQAPFYKELRDTATVNGVIYASLNKKTRSQRSIHALASMSYRFTMMNRPFKFTAEAYYKAISRLVPYTVDNVKVTYFGDKQTSGHATGLDLKLFGEFVPGADSWLTLSVMNTAMKLNGKNVPLPTDQRFALNLFFTDYFPGSTRWRMSLKLAYADGLPFSAPHQELSSNSFRAPAYKRADIGMSYRIFDNNDGSHHSIFRNVWVGVDCLNLFGISNVNSYYWITDISGQQYAVPNYLTGRQINAKLSVEF</sequence>
<accession>A0A379G9H9</accession>
<dbReference type="EMBL" id="UGTP01000003">
    <property type="protein sequence ID" value="SUC37679.1"/>
    <property type="molecule type" value="Genomic_DNA"/>
</dbReference>
<dbReference type="SUPFAM" id="SSF56935">
    <property type="entry name" value="Porins"/>
    <property type="match status" value="1"/>
</dbReference>